<gene>
    <name evidence="1" type="ORF">OESDEN_17772</name>
</gene>
<name>A0A0B1SC88_OESDE</name>
<accession>A0A0B1SC88</accession>
<dbReference type="PANTHER" id="PTHR31063:SF3">
    <property type="entry name" value="ENHANCER OF POLYCOMB-LIKE PROTEIN"/>
    <property type="match status" value="1"/>
</dbReference>
<keyword evidence="2" id="KW-1185">Reference proteome</keyword>
<dbReference type="AlphaFoldDB" id="A0A0B1SC88"/>
<protein>
    <submittedName>
        <fullName evidence="1">Uncharacterized protein</fullName>
    </submittedName>
</protein>
<dbReference type="EMBL" id="KN578891">
    <property type="protein sequence ID" value="KHJ82534.1"/>
    <property type="molecule type" value="Genomic_DNA"/>
</dbReference>
<reference evidence="1 2" key="1">
    <citation type="submission" date="2014-03" db="EMBL/GenBank/DDBJ databases">
        <title>Draft genome of the hookworm Oesophagostomum dentatum.</title>
        <authorList>
            <person name="Mitreva M."/>
        </authorList>
    </citation>
    <scope>NUCLEOTIDE SEQUENCE [LARGE SCALE GENOMIC DNA]</scope>
    <source>
        <strain evidence="1 2">OD-Hann</strain>
    </source>
</reference>
<dbReference type="PANTHER" id="PTHR31063">
    <property type="entry name" value="PROTEIN CBG08668"/>
    <property type="match status" value="1"/>
</dbReference>
<proteinExistence type="predicted"/>
<evidence type="ECO:0000313" key="2">
    <source>
        <dbReference type="Proteomes" id="UP000053660"/>
    </source>
</evidence>
<organism evidence="1 2">
    <name type="scientific">Oesophagostomum dentatum</name>
    <name type="common">Nodular worm</name>
    <dbReference type="NCBI Taxonomy" id="61180"/>
    <lineage>
        <taxon>Eukaryota</taxon>
        <taxon>Metazoa</taxon>
        <taxon>Ecdysozoa</taxon>
        <taxon>Nematoda</taxon>
        <taxon>Chromadorea</taxon>
        <taxon>Rhabditida</taxon>
        <taxon>Rhabditina</taxon>
        <taxon>Rhabditomorpha</taxon>
        <taxon>Strongyloidea</taxon>
        <taxon>Strongylidae</taxon>
        <taxon>Oesophagostomum</taxon>
    </lineage>
</organism>
<feature type="non-terminal residue" evidence="1">
    <location>
        <position position="1"/>
    </location>
</feature>
<dbReference type="OrthoDB" id="5787359at2759"/>
<dbReference type="Proteomes" id="UP000053660">
    <property type="component" value="Unassembled WGS sequence"/>
</dbReference>
<sequence>FRIRINTNTQYSKIAREEYLAQIIIAESEDFESLFNELMYFIWKSRSREPQINAPSKEDSRLRSFPANFKHRVNSTMMTAVAKRCEEYDQMVFVRNQYHSFTSEENAPTPVDKGDGLCCCCRSVSKTDLFLSPNGMMCKDCIASNVLHQLRLSQFPIEIPLITPANCSPLDLLYAILPVPLISVLIKNSFSHFYAVCNPDGVFTTCPQCTRSLTIDEPNEPPRFQLYSLSGLQFSLVLPLPLGTALANVL</sequence>
<evidence type="ECO:0000313" key="1">
    <source>
        <dbReference type="EMBL" id="KHJ82534.1"/>
    </source>
</evidence>